<dbReference type="Pfam" id="PF01730">
    <property type="entry name" value="UreF"/>
    <property type="match status" value="1"/>
</dbReference>
<accession>F5R8N4</accession>
<evidence type="ECO:0000313" key="4">
    <source>
        <dbReference type="EMBL" id="EGK72774.1"/>
    </source>
</evidence>
<sequence length="244" mass="26203">MNHADPALGLPADDGGALDMLTMLQFADSFFPSGATSFSWGLESLRHDARVSNAEQVFEVLCAHIEQRWAGFDRPLMHAAREAWVQRGAAALSDAIELDRLCEAMNLTRSWRDASRRLGFTQLRVHADLGQGIAQVYLDQVRASGLPGHLPVVQGLVWGAYGLSAAGCDAMASSGLCTTVVGAALRLGLIGHTEGQRLLTRTRPLIARVMAAPPCPVDALWSGAPVLDLAAMRHEPRAARLFAN</sequence>
<evidence type="ECO:0000256" key="1">
    <source>
        <dbReference type="ARBA" id="ARBA00022988"/>
    </source>
</evidence>
<comment type="caution">
    <text evidence="4">The sequence shown here is derived from an EMBL/GenBank/DDBJ whole genome shotgun (WGS) entry which is preliminary data.</text>
</comment>
<dbReference type="Proteomes" id="UP000005019">
    <property type="component" value="Unassembled WGS sequence"/>
</dbReference>
<evidence type="ECO:0000256" key="3">
    <source>
        <dbReference type="HAMAP-Rule" id="MF_01385"/>
    </source>
</evidence>
<dbReference type="RefSeq" id="WP_008058671.1">
    <property type="nucleotide sequence ID" value="NZ_AFHG01000030.1"/>
</dbReference>
<dbReference type="STRING" id="1000565.METUNv1_00599"/>
<dbReference type="HAMAP" id="MF_01385">
    <property type="entry name" value="UreF"/>
    <property type="match status" value="1"/>
</dbReference>
<dbReference type="EMBL" id="AFHG01000030">
    <property type="protein sequence ID" value="EGK72774.1"/>
    <property type="molecule type" value="Genomic_DNA"/>
</dbReference>
<dbReference type="InterPro" id="IPR002639">
    <property type="entry name" value="UreF"/>
</dbReference>
<dbReference type="GO" id="GO:0005737">
    <property type="term" value="C:cytoplasm"/>
    <property type="evidence" value="ECO:0007669"/>
    <property type="project" value="UniProtKB-SubCell"/>
</dbReference>
<keyword evidence="3" id="KW-0963">Cytoplasm</keyword>
<comment type="subunit">
    <text evidence="3">UreD, UreF and UreG form a complex that acts as a GTP-hydrolysis-dependent molecular chaperone, activating the urease apoprotein by helping to assemble the nickel containing metallocenter of UreC. The UreE protein probably delivers the nickel.</text>
</comment>
<dbReference type="PANTHER" id="PTHR33620">
    <property type="entry name" value="UREASE ACCESSORY PROTEIN F"/>
    <property type="match status" value="1"/>
</dbReference>
<name>F5R8N4_METUF</name>
<evidence type="ECO:0000256" key="2">
    <source>
        <dbReference type="ARBA" id="ARBA00023186"/>
    </source>
</evidence>
<evidence type="ECO:0000313" key="5">
    <source>
        <dbReference type="Proteomes" id="UP000005019"/>
    </source>
</evidence>
<protein>
    <recommendedName>
        <fullName evidence="3">Urease accessory protein UreF</fullName>
    </recommendedName>
</protein>
<organism evidence="4 5">
    <name type="scientific">Methyloversatilis universalis (strain ATCC BAA-1314 / DSM 25237 / JCM 13912 / CCUG 52030 / FAM5)</name>
    <dbReference type="NCBI Taxonomy" id="1000565"/>
    <lineage>
        <taxon>Bacteria</taxon>
        <taxon>Pseudomonadati</taxon>
        <taxon>Pseudomonadota</taxon>
        <taxon>Betaproteobacteria</taxon>
        <taxon>Nitrosomonadales</taxon>
        <taxon>Sterolibacteriaceae</taxon>
        <taxon>Methyloversatilis</taxon>
    </lineage>
</organism>
<gene>
    <name evidence="3" type="primary">ureF</name>
    <name evidence="4" type="ORF">METUNv1_00599</name>
</gene>
<dbReference type="AlphaFoldDB" id="F5R8N4"/>
<dbReference type="Gene3D" id="1.10.4190.10">
    <property type="entry name" value="Urease accessory protein UreF"/>
    <property type="match status" value="1"/>
</dbReference>
<comment type="subcellular location">
    <subcellularLocation>
        <location evidence="3">Cytoplasm</location>
    </subcellularLocation>
</comment>
<comment type="similarity">
    <text evidence="3">Belongs to the UreF family.</text>
</comment>
<dbReference type="InterPro" id="IPR038277">
    <property type="entry name" value="UreF_sf"/>
</dbReference>
<dbReference type="GO" id="GO:0016151">
    <property type="term" value="F:nickel cation binding"/>
    <property type="evidence" value="ECO:0007669"/>
    <property type="project" value="UniProtKB-UniRule"/>
</dbReference>
<reference evidence="4 5" key="1">
    <citation type="journal article" date="2011" name="J. Bacteriol.">
        <title>Genome sequence of Methyloversatilis universalis FAM5T, a methylotrophic representative of the order Rhodocyclales.</title>
        <authorList>
            <person name="Kittichotirat W."/>
            <person name="Good N.M."/>
            <person name="Hall R."/>
            <person name="Bringel F."/>
            <person name="Lajus A."/>
            <person name="Medigue C."/>
            <person name="Smalley N.E."/>
            <person name="Beck D."/>
            <person name="Bumgarner R."/>
            <person name="Vuilleumier S."/>
            <person name="Kalyuzhnaya M.G."/>
        </authorList>
    </citation>
    <scope>NUCLEOTIDE SEQUENCE [LARGE SCALE GENOMIC DNA]</scope>
    <source>
        <strain evidence="5">ATCC BAA-1314 / JCM 13912 / FAM5</strain>
    </source>
</reference>
<keyword evidence="1 3" id="KW-0996">Nickel insertion</keyword>
<dbReference type="PIRSF" id="PIRSF009467">
    <property type="entry name" value="Ureas_acces_UreF"/>
    <property type="match status" value="1"/>
</dbReference>
<comment type="function">
    <text evidence="3">Required for maturation of urease via the functional incorporation of the urease nickel metallocenter.</text>
</comment>
<proteinExistence type="inferred from homology"/>
<keyword evidence="2 3" id="KW-0143">Chaperone</keyword>
<keyword evidence="5" id="KW-1185">Reference proteome</keyword>
<dbReference type="PANTHER" id="PTHR33620:SF1">
    <property type="entry name" value="UREASE ACCESSORY PROTEIN F"/>
    <property type="match status" value="1"/>
</dbReference>
<dbReference type="eggNOG" id="COG0830">
    <property type="taxonomic scope" value="Bacteria"/>
</dbReference>